<evidence type="ECO:0000256" key="18">
    <source>
        <dbReference type="SAM" id="MobiDB-lite"/>
    </source>
</evidence>
<evidence type="ECO:0000256" key="10">
    <source>
        <dbReference type="ARBA" id="ARBA00022776"/>
    </source>
</evidence>
<dbReference type="GO" id="GO:0005874">
    <property type="term" value="C:microtubule"/>
    <property type="evidence" value="ECO:0007669"/>
    <property type="project" value="UniProtKB-KW"/>
</dbReference>
<evidence type="ECO:0000313" key="19">
    <source>
        <dbReference type="EMBL" id="KAJ7350312.1"/>
    </source>
</evidence>
<feature type="compositionally biased region" description="Polar residues" evidence="18">
    <location>
        <begin position="110"/>
        <end position="120"/>
    </location>
</feature>
<evidence type="ECO:0000256" key="17">
    <source>
        <dbReference type="ARBA" id="ARBA00030568"/>
    </source>
</evidence>
<evidence type="ECO:0000256" key="6">
    <source>
        <dbReference type="ARBA" id="ARBA00022454"/>
    </source>
</evidence>
<feature type="non-terminal residue" evidence="19">
    <location>
        <position position="1"/>
    </location>
</feature>
<evidence type="ECO:0000256" key="11">
    <source>
        <dbReference type="ARBA" id="ARBA00022829"/>
    </source>
</evidence>
<dbReference type="PANTHER" id="PTHR28036">
    <property type="entry name" value="DASH COMPLEX SUBUNIT DAD2"/>
    <property type="match status" value="1"/>
</dbReference>
<feature type="region of interest" description="Disordered" evidence="18">
    <location>
        <begin position="105"/>
        <end position="134"/>
    </location>
</feature>
<evidence type="ECO:0000256" key="13">
    <source>
        <dbReference type="ARBA" id="ARBA00023212"/>
    </source>
</evidence>
<evidence type="ECO:0000256" key="7">
    <source>
        <dbReference type="ARBA" id="ARBA00022490"/>
    </source>
</evidence>
<evidence type="ECO:0000256" key="4">
    <source>
        <dbReference type="ARBA" id="ARBA00005501"/>
    </source>
</evidence>
<comment type="subcellular location">
    <subcellularLocation>
        <location evidence="3">Chromosome</location>
        <location evidence="3">Centromere</location>
        <location evidence="3">Kinetochore</location>
    </subcellularLocation>
    <subcellularLocation>
        <location evidence="2">Cytoplasm</location>
        <location evidence="2">Cytoskeleton</location>
        <location evidence="2">Spindle</location>
    </subcellularLocation>
    <subcellularLocation>
        <location evidence="1">Nucleus</location>
    </subcellularLocation>
</comment>
<dbReference type="InterPro" id="IPR013963">
    <property type="entry name" value="DASH_Dad2"/>
</dbReference>
<dbReference type="EMBL" id="JARIHO010000014">
    <property type="protein sequence ID" value="KAJ7350312.1"/>
    <property type="molecule type" value="Genomic_DNA"/>
</dbReference>
<keyword evidence="15" id="KW-0131">Cell cycle</keyword>
<keyword evidence="13" id="KW-0206">Cytoskeleton</keyword>
<keyword evidence="9" id="KW-0493">Microtubule</keyword>
<dbReference type="GO" id="GO:1990023">
    <property type="term" value="C:mitotic spindle midzone"/>
    <property type="evidence" value="ECO:0007669"/>
    <property type="project" value="TreeGrafter"/>
</dbReference>
<keyword evidence="8" id="KW-0132">Cell division</keyword>
<keyword evidence="16" id="KW-0137">Centromere</keyword>
<feature type="non-terminal residue" evidence="19">
    <location>
        <position position="134"/>
    </location>
</feature>
<keyword evidence="7" id="KW-0963">Cytoplasm</keyword>
<comment type="similarity">
    <text evidence="4">Belongs to the DASH complex DAD2 family.</text>
</comment>
<name>A0AAD7A641_9AGAR</name>
<sequence>RQSVAANRPSHVAGSNAANSAAAAAKFLEKKKEFDAVSALQRASALYLQRIEGLADDCETMADAGQIHGEVLEQWPRMFQILSLFRTFFRVRDARAHTFVLVDSKEETPNDSGETAQPQTLVRIPIEDLEEPPE</sequence>
<dbReference type="GO" id="GO:0044732">
    <property type="term" value="C:mitotic spindle pole body"/>
    <property type="evidence" value="ECO:0007669"/>
    <property type="project" value="TreeGrafter"/>
</dbReference>
<proteinExistence type="inferred from homology"/>
<protein>
    <recommendedName>
        <fullName evidence="5">DASH complex subunit DAD2</fullName>
    </recommendedName>
    <alternativeName>
        <fullName evidence="17">Outer kinetochore protein DAD2</fullName>
    </alternativeName>
</protein>
<dbReference type="AlphaFoldDB" id="A0AAD7A641"/>
<keyword evidence="10" id="KW-0498">Mitosis</keyword>
<comment type="caution">
    <text evidence="19">The sequence shown here is derived from an EMBL/GenBank/DDBJ whole genome shotgun (WGS) entry which is preliminary data.</text>
</comment>
<evidence type="ECO:0000256" key="12">
    <source>
        <dbReference type="ARBA" id="ARBA00022838"/>
    </source>
</evidence>
<evidence type="ECO:0000313" key="20">
    <source>
        <dbReference type="Proteomes" id="UP001218218"/>
    </source>
</evidence>
<dbReference type="GO" id="GO:0042729">
    <property type="term" value="C:DASH complex"/>
    <property type="evidence" value="ECO:0007669"/>
    <property type="project" value="InterPro"/>
</dbReference>
<evidence type="ECO:0000256" key="2">
    <source>
        <dbReference type="ARBA" id="ARBA00004186"/>
    </source>
</evidence>
<organism evidence="19 20">
    <name type="scientific">Mycena albidolilacea</name>
    <dbReference type="NCBI Taxonomy" id="1033008"/>
    <lineage>
        <taxon>Eukaryota</taxon>
        <taxon>Fungi</taxon>
        <taxon>Dikarya</taxon>
        <taxon>Basidiomycota</taxon>
        <taxon>Agaricomycotina</taxon>
        <taxon>Agaricomycetes</taxon>
        <taxon>Agaricomycetidae</taxon>
        <taxon>Agaricales</taxon>
        <taxon>Marasmiineae</taxon>
        <taxon>Mycenaceae</taxon>
        <taxon>Mycena</taxon>
    </lineage>
</organism>
<keyword evidence="12" id="KW-0995">Kinetochore</keyword>
<evidence type="ECO:0000256" key="3">
    <source>
        <dbReference type="ARBA" id="ARBA00004629"/>
    </source>
</evidence>
<evidence type="ECO:0000256" key="8">
    <source>
        <dbReference type="ARBA" id="ARBA00022618"/>
    </source>
</evidence>
<keyword evidence="11" id="KW-0159">Chromosome partition</keyword>
<keyword evidence="20" id="KW-1185">Reference proteome</keyword>
<dbReference type="GO" id="GO:0051301">
    <property type="term" value="P:cell division"/>
    <property type="evidence" value="ECO:0007669"/>
    <property type="project" value="UniProtKB-KW"/>
</dbReference>
<evidence type="ECO:0000256" key="1">
    <source>
        <dbReference type="ARBA" id="ARBA00004123"/>
    </source>
</evidence>
<evidence type="ECO:0000256" key="9">
    <source>
        <dbReference type="ARBA" id="ARBA00022701"/>
    </source>
</evidence>
<gene>
    <name evidence="19" type="ORF">DFH08DRAFT_633074</name>
</gene>
<dbReference type="Pfam" id="PF08654">
    <property type="entry name" value="DASH_Dad2"/>
    <property type="match status" value="1"/>
</dbReference>
<evidence type="ECO:0000256" key="14">
    <source>
        <dbReference type="ARBA" id="ARBA00023242"/>
    </source>
</evidence>
<evidence type="ECO:0000256" key="16">
    <source>
        <dbReference type="ARBA" id="ARBA00023328"/>
    </source>
</evidence>
<evidence type="ECO:0000256" key="15">
    <source>
        <dbReference type="ARBA" id="ARBA00023306"/>
    </source>
</evidence>
<dbReference type="Proteomes" id="UP001218218">
    <property type="component" value="Unassembled WGS sequence"/>
</dbReference>
<dbReference type="GO" id="GO:0008608">
    <property type="term" value="P:attachment of spindle microtubules to kinetochore"/>
    <property type="evidence" value="ECO:0007669"/>
    <property type="project" value="TreeGrafter"/>
</dbReference>
<reference evidence="19" key="1">
    <citation type="submission" date="2023-03" db="EMBL/GenBank/DDBJ databases">
        <title>Massive genome expansion in bonnet fungi (Mycena s.s.) driven by repeated elements and novel gene families across ecological guilds.</title>
        <authorList>
            <consortium name="Lawrence Berkeley National Laboratory"/>
            <person name="Harder C.B."/>
            <person name="Miyauchi S."/>
            <person name="Viragh M."/>
            <person name="Kuo A."/>
            <person name="Thoen E."/>
            <person name="Andreopoulos B."/>
            <person name="Lu D."/>
            <person name="Skrede I."/>
            <person name="Drula E."/>
            <person name="Henrissat B."/>
            <person name="Morin E."/>
            <person name="Kohler A."/>
            <person name="Barry K."/>
            <person name="LaButti K."/>
            <person name="Morin E."/>
            <person name="Salamov A."/>
            <person name="Lipzen A."/>
            <person name="Mereny Z."/>
            <person name="Hegedus B."/>
            <person name="Baldrian P."/>
            <person name="Stursova M."/>
            <person name="Weitz H."/>
            <person name="Taylor A."/>
            <person name="Grigoriev I.V."/>
            <person name="Nagy L.G."/>
            <person name="Martin F."/>
            <person name="Kauserud H."/>
        </authorList>
    </citation>
    <scope>NUCLEOTIDE SEQUENCE</scope>
    <source>
        <strain evidence="19">CBHHK002</strain>
    </source>
</reference>
<evidence type="ECO:0000256" key="5">
    <source>
        <dbReference type="ARBA" id="ARBA00020260"/>
    </source>
</evidence>
<accession>A0AAD7A641</accession>
<keyword evidence="14" id="KW-0539">Nucleus</keyword>
<dbReference type="PANTHER" id="PTHR28036:SF1">
    <property type="entry name" value="DASH COMPLEX SUBUNIT DAD2"/>
    <property type="match status" value="1"/>
</dbReference>
<keyword evidence="6" id="KW-0158">Chromosome</keyword>
<dbReference type="GO" id="GO:0000278">
    <property type="term" value="P:mitotic cell cycle"/>
    <property type="evidence" value="ECO:0007669"/>
    <property type="project" value="InterPro"/>
</dbReference>